<reference evidence="9 10" key="1">
    <citation type="journal article" date="2011" name="J. Gen. Appl. Microbiol.">
        <title>Draft genome sequencing of the enigmatic yeast Saitoella complicata.</title>
        <authorList>
            <person name="Nishida H."/>
            <person name="Hamamoto M."/>
            <person name="Sugiyama J."/>
        </authorList>
    </citation>
    <scope>NUCLEOTIDE SEQUENCE [LARGE SCALE GENOMIC DNA]</scope>
    <source>
        <strain evidence="9 10">NRRL Y-17804</strain>
    </source>
</reference>
<dbReference type="EMBL" id="BACD03000013">
    <property type="protein sequence ID" value="GAO48148.1"/>
    <property type="molecule type" value="Genomic_DNA"/>
</dbReference>
<dbReference type="Gene3D" id="1.25.40.10">
    <property type="entry name" value="Tetratricopeptide repeat domain"/>
    <property type="match status" value="2"/>
</dbReference>
<dbReference type="GO" id="GO:0051301">
    <property type="term" value="P:cell division"/>
    <property type="evidence" value="ECO:0007669"/>
    <property type="project" value="UniProtKB-KW"/>
</dbReference>
<reference evidence="9 10" key="3">
    <citation type="journal article" date="2015" name="Genome Announc.">
        <title>Draft Genome Sequence of the Archiascomycetous Yeast Saitoella complicata.</title>
        <authorList>
            <person name="Yamauchi K."/>
            <person name="Kondo S."/>
            <person name="Hamamoto M."/>
            <person name="Takahashi Y."/>
            <person name="Ogura Y."/>
            <person name="Hayashi T."/>
            <person name="Nishida H."/>
        </authorList>
    </citation>
    <scope>NUCLEOTIDE SEQUENCE [LARGE SCALE GENOMIC DNA]</scope>
    <source>
        <strain evidence="9 10">NRRL Y-17804</strain>
    </source>
</reference>
<dbReference type="PANTHER" id="PTHR12558:SF10">
    <property type="entry name" value="CELL DIVISION CYCLE PROTEIN 23 HOMOLOG"/>
    <property type="match status" value="1"/>
</dbReference>
<dbReference type="SMART" id="SM00028">
    <property type="entry name" value="TPR"/>
    <property type="match status" value="6"/>
</dbReference>
<dbReference type="InterPro" id="IPR007192">
    <property type="entry name" value="APC8"/>
</dbReference>
<sequence length="658" mass="74682">MVMGMELGIGCILELSAGGCFVELHLTGCGITVPNSKSTIVVLLPSFIVDSDSLYCIVYRTPTSFATPSLTAHYQLLLGNRDNMNTAYELHAMLLEAVKKCSERGLVNGAKWAAEALNGMESLELAHAQFASTPQKGMDFDISAEPPSTPGRNSDAAYEAQEVDKYLLAKAYFDCREYLRAAHYLKGCKSYKSIFLRLYATYLAGEKQKDEDAETIMGPADNGLIANKQITAITTELEDLILGKERNDAFLLYLYGVVLGRQKKEQDAVQALIKAVETYPYHWGAWQELASNISGADMLSAVLPTLPDHIMTKFFMMHVSAELLQHGEALQAHLPELQSMFPRGHFLQVQRALLVYNAREYDEAAGIFEVIMTEDPYRLDQADVYSNILYVMENRAKLAHLAQAATNTDQFRPETCCIIGNYYSLRNEHEKAVTYFRRALKLNRNYLSAWTLMGHEFVEMKNTHAAIEAYRRAVDVNRKDYRAWYGLGQTYEMLEMHYYALYYFQRATSLRPYDQRMWQALAECYEQLQRPAEAIKAYKRALGGNALAPTMLYKLGNLYERLGNVKATAAYFVELVTVERREGMEADEATAESGRARIWLARHEMSRGNLRQAEAYVADAITLNVPEIEDARALQRELRSRRENHYSTEIFASIFHRL</sequence>
<name>A0A0E9NEB3_SAICN</name>
<evidence type="ECO:0000256" key="4">
    <source>
        <dbReference type="ARBA" id="ARBA00022786"/>
    </source>
</evidence>
<dbReference type="GO" id="GO:0031145">
    <property type="term" value="P:anaphase-promoting complex-dependent catabolic process"/>
    <property type="evidence" value="ECO:0007669"/>
    <property type="project" value="TreeGrafter"/>
</dbReference>
<feature type="repeat" description="TPR" evidence="7">
    <location>
        <begin position="481"/>
        <end position="514"/>
    </location>
</feature>
<evidence type="ECO:0000313" key="9">
    <source>
        <dbReference type="EMBL" id="GAO48148.1"/>
    </source>
</evidence>
<keyword evidence="1" id="KW-0132">Cell division</keyword>
<evidence type="ECO:0000256" key="2">
    <source>
        <dbReference type="ARBA" id="ARBA00022737"/>
    </source>
</evidence>
<comment type="caution">
    <text evidence="9">The sequence shown here is derived from an EMBL/GenBank/DDBJ whole genome shotgun (WGS) entry which is preliminary data.</text>
</comment>
<accession>A0A0E9NEB3</accession>
<keyword evidence="4" id="KW-0833">Ubl conjugation pathway</keyword>
<evidence type="ECO:0000256" key="5">
    <source>
        <dbReference type="ARBA" id="ARBA00022803"/>
    </source>
</evidence>
<dbReference type="AlphaFoldDB" id="A0A0E9NEB3"/>
<dbReference type="OMA" id="ERCLYHS"/>
<dbReference type="GO" id="GO:0045842">
    <property type="term" value="P:positive regulation of mitotic metaphase/anaphase transition"/>
    <property type="evidence" value="ECO:0007669"/>
    <property type="project" value="TreeGrafter"/>
</dbReference>
<keyword evidence="2" id="KW-0677">Repeat</keyword>
<dbReference type="GO" id="GO:0016567">
    <property type="term" value="P:protein ubiquitination"/>
    <property type="evidence" value="ECO:0007669"/>
    <property type="project" value="TreeGrafter"/>
</dbReference>
<dbReference type="Pfam" id="PF04049">
    <property type="entry name" value="ANAPC8"/>
    <property type="match status" value="1"/>
</dbReference>
<evidence type="ECO:0000259" key="8">
    <source>
        <dbReference type="Pfam" id="PF04049"/>
    </source>
</evidence>
<evidence type="ECO:0000256" key="1">
    <source>
        <dbReference type="ARBA" id="ARBA00022618"/>
    </source>
</evidence>
<keyword evidence="10" id="KW-1185">Reference proteome</keyword>
<dbReference type="InterPro" id="IPR011990">
    <property type="entry name" value="TPR-like_helical_dom_sf"/>
</dbReference>
<keyword evidence="5 7" id="KW-0802">TPR repeat</keyword>
<feature type="repeat" description="TPR" evidence="7">
    <location>
        <begin position="447"/>
        <end position="480"/>
    </location>
</feature>
<keyword evidence="3" id="KW-0498">Mitosis</keyword>
<dbReference type="Pfam" id="PF13181">
    <property type="entry name" value="TPR_8"/>
    <property type="match status" value="1"/>
</dbReference>
<gene>
    <name evidence="9" type="ORF">G7K_2330-t1</name>
</gene>
<dbReference type="PANTHER" id="PTHR12558">
    <property type="entry name" value="CELL DIVISION CYCLE 16,23,27"/>
    <property type="match status" value="1"/>
</dbReference>
<evidence type="ECO:0000256" key="3">
    <source>
        <dbReference type="ARBA" id="ARBA00022776"/>
    </source>
</evidence>
<dbReference type="Pfam" id="PF13432">
    <property type="entry name" value="TPR_16"/>
    <property type="match status" value="1"/>
</dbReference>
<dbReference type="SUPFAM" id="SSF48452">
    <property type="entry name" value="TPR-like"/>
    <property type="match status" value="2"/>
</dbReference>
<protein>
    <recommendedName>
        <fullName evidence="8">Cdc23 domain-containing protein</fullName>
    </recommendedName>
</protein>
<reference evidence="9 10" key="2">
    <citation type="journal article" date="2014" name="J. Gen. Appl. Microbiol.">
        <title>The early diverging ascomycetous budding yeast Saitoella complicata has three histone deacetylases belonging to the Clr6, Hos2, and Rpd3 lineages.</title>
        <authorList>
            <person name="Nishida H."/>
            <person name="Matsumoto T."/>
            <person name="Kondo S."/>
            <person name="Hamamoto M."/>
            <person name="Yoshikawa H."/>
        </authorList>
    </citation>
    <scope>NUCLEOTIDE SEQUENCE [LARGE SCALE GENOMIC DNA]</scope>
    <source>
        <strain evidence="9 10">NRRL Y-17804</strain>
    </source>
</reference>
<feature type="repeat" description="TPR" evidence="7">
    <location>
        <begin position="413"/>
        <end position="446"/>
    </location>
</feature>
<proteinExistence type="predicted"/>
<dbReference type="Proteomes" id="UP000033140">
    <property type="component" value="Unassembled WGS sequence"/>
</dbReference>
<dbReference type="GO" id="GO:0005680">
    <property type="term" value="C:anaphase-promoting complex"/>
    <property type="evidence" value="ECO:0007669"/>
    <property type="project" value="InterPro"/>
</dbReference>
<evidence type="ECO:0000256" key="6">
    <source>
        <dbReference type="ARBA" id="ARBA00023306"/>
    </source>
</evidence>
<evidence type="ECO:0000256" key="7">
    <source>
        <dbReference type="PROSITE-ProRule" id="PRU00339"/>
    </source>
</evidence>
<dbReference type="Pfam" id="PF13414">
    <property type="entry name" value="TPR_11"/>
    <property type="match status" value="1"/>
</dbReference>
<keyword evidence="6" id="KW-0131">Cell cycle</keyword>
<evidence type="ECO:0000313" key="10">
    <source>
        <dbReference type="Proteomes" id="UP000033140"/>
    </source>
</evidence>
<dbReference type="STRING" id="698492.A0A0E9NEB3"/>
<dbReference type="PROSITE" id="PS50005">
    <property type="entry name" value="TPR"/>
    <property type="match status" value="3"/>
</dbReference>
<dbReference type="InterPro" id="IPR019734">
    <property type="entry name" value="TPR_rpt"/>
</dbReference>
<organism evidence="9 10">
    <name type="scientific">Saitoella complicata (strain BCRC 22490 / CBS 7301 / JCM 7358 / NBRC 10748 / NRRL Y-17804)</name>
    <dbReference type="NCBI Taxonomy" id="698492"/>
    <lineage>
        <taxon>Eukaryota</taxon>
        <taxon>Fungi</taxon>
        <taxon>Dikarya</taxon>
        <taxon>Ascomycota</taxon>
        <taxon>Taphrinomycotina</taxon>
        <taxon>Taphrinomycotina incertae sedis</taxon>
        <taxon>Saitoella</taxon>
    </lineage>
</organism>
<feature type="domain" description="Cdc23" evidence="8">
    <location>
        <begin position="89"/>
        <end position="352"/>
    </location>
</feature>